<evidence type="ECO:0000259" key="6">
    <source>
        <dbReference type="PROSITE" id="PS51841"/>
    </source>
</evidence>
<organism evidence="7 8">
    <name type="scientific">Proteiniclasticum sediminis</name>
    <dbReference type="NCBI Taxonomy" id="2804028"/>
    <lineage>
        <taxon>Bacteria</taxon>
        <taxon>Bacillati</taxon>
        <taxon>Bacillota</taxon>
        <taxon>Clostridia</taxon>
        <taxon>Eubacteriales</taxon>
        <taxon>Clostridiaceae</taxon>
        <taxon>Proteiniclasticum</taxon>
    </lineage>
</organism>
<evidence type="ECO:0000256" key="5">
    <source>
        <dbReference type="SAM" id="Phobius"/>
    </source>
</evidence>
<evidence type="ECO:0000256" key="4">
    <source>
        <dbReference type="ARBA" id="ARBA00023088"/>
    </source>
</evidence>
<keyword evidence="1" id="KW-0134">Cell wall</keyword>
<dbReference type="NCBIfam" id="TIGR01167">
    <property type="entry name" value="LPXTG_anchor"/>
    <property type="match status" value="1"/>
</dbReference>
<keyword evidence="5" id="KW-1133">Transmembrane helix</keyword>
<comment type="caution">
    <text evidence="7">The sequence shown here is derived from an EMBL/GenBank/DDBJ whole genome shotgun (WGS) entry which is preliminary data.</text>
</comment>
<feature type="domain" description="LTD" evidence="6">
    <location>
        <begin position="28"/>
        <end position="167"/>
    </location>
</feature>
<evidence type="ECO:0000256" key="1">
    <source>
        <dbReference type="ARBA" id="ARBA00022512"/>
    </source>
</evidence>
<feature type="transmembrane region" description="Helical" evidence="5">
    <location>
        <begin position="1911"/>
        <end position="1928"/>
    </location>
</feature>
<keyword evidence="5" id="KW-0812">Transmembrane</keyword>
<keyword evidence="3" id="KW-0732">Signal</keyword>
<gene>
    <name evidence="7" type="ORF">KCG48_02610</name>
</gene>
<proteinExistence type="predicted"/>
<dbReference type="RefSeq" id="WP_211799738.1">
    <property type="nucleotide sequence ID" value="NZ_JAGSCS010000002.1"/>
</dbReference>
<name>A0A941CPE7_9CLOT</name>
<dbReference type="SUPFAM" id="SSF74853">
    <property type="entry name" value="Lamin A/C globular tail domain"/>
    <property type="match status" value="1"/>
</dbReference>
<dbReference type="Gene3D" id="1.20.1270.90">
    <property type="entry name" value="AF1782-like"/>
    <property type="match status" value="1"/>
</dbReference>
<dbReference type="SUPFAM" id="SSF89550">
    <property type="entry name" value="PHP domain-like"/>
    <property type="match status" value="1"/>
</dbReference>
<dbReference type="EMBL" id="JAGSCS010000002">
    <property type="protein sequence ID" value="MBR0575224.1"/>
    <property type="molecule type" value="Genomic_DNA"/>
</dbReference>
<dbReference type="InterPro" id="IPR016195">
    <property type="entry name" value="Pol/histidinol_Pase-like"/>
</dbReference>
<dbReference type="Proteomes" id="UP000675379">
    <property type="component" value="Unassembled WGS sequence"/>
</dbReference>
<accession>A0A941CPE7</accession>
<dbReference type="SMART" id="SM00481">
    <property type="entry name" value="POLIIIAc"/>
    <property type="match status" value="1"/>
</dbReference>
<evidence type="ECO:0000313" key="8">
    <source>
        <dbReference type="Proteomes" id="UP000675379"/>
    </source>
</evidence>
<protein>
    <submittedName>
        <fullName evidence="7">CehA/McbA family metallohydrolase</fullName>
    </submittedName>
</protein>
<keyword evidence="4" id="KW-0572">Peptidoglycan-anchor</keyword>
<dbReference type="InterPro" id="IPR003141">
    <property type="entry name" value="Pol/His_phosphatase_N"/>
</dbReference>
<dbReference type="InterPro" id="IPR019931">
    <property type="entry name" value="LPXTG_anchor"/>
</dbReference>
<keyword evidence="5" id="KW-0472">Membrane</keyword>
<evidence type="ECO:0000256" key="3">
    <source>
        <dbReference type="ARBA" id="ARBA00022729"/>
    </source>
</evidence>
<dbReference type="Pfam" id="PF00746">
    <property type="entry name" value="Gram_pos_anchor"/>
    <property type="match status" value="1"/>
</dbReference>
<dbReference type="PROSITE" id="PS51841">
    <property type="entry name" value="LTD"/>
    <property type="match status" value="1"/>
</dbReference>
<reference evidence="7" key="1">
    <citation type="submission" date="2021-04" db="EMBL/GenBank/DDBJ databases">
        <title>Proteiniclasticum sedimins sp. nov., an obligate anaerobic bacterium isolated from anaerobic sludge.</title>
        <authorList>
            <person name="Liu J."/>
        </authorList>
    </citation>
    <scope>NUCLEOTIDE SEQUENCE</scope>
    <source>
        <strain evidence="7">BAD-10</strain>
    </source>
</reference>
<dbReference type="NCBIfam" id="NF038032">
    <property type="entry name" value="CehA_McbA_metalo"/>
    <property type="match status" value="1"/>
</dbReference>
<evidence type="ECO:0000256" key="2">
    <source>
        <dbReference type="ARBA" id="ARBA00022525"/>
    </source>
</evidence>
<dbReference type="Pfam" id="PF00932">
    <property type="entry name" value="LTD"/>
    <property type="match status" value="1"/>
</dbReference>
<dbReference type="Gene3D" id="3.20.20.140">
    <property type="entry name" value="Metal-dependent hydrolases"/>
    <property type="match status" value="1"/>
</dbReference>
<dbReference type="InterPro" id="IPR036415">
    <property type="entry name" value="Lamin_tail_dom_sf"/>
</dbReference>
<keyword evidence="2" id="KW-0964">Secreted</keyword>
<keyword evidence="8" id="KW-1185">Reference proteome</keyword>
<dbReference type="InterPro" id="IPR001322">
    <property type="entry name" value="Lamin_tail_dom"/>
</dbReference>
<sequence length="1936" mass="205959">MKRIRTRKIAAWLLAIMFLLTMIPGQKARAAITDVGKGPVIIYEAYGGGGNTGAIYKNDFVVLKNISNAAVDLSTWSLQYASATNPFSNVVPLSGTIEPGAYYVIKGAPGANTTLPDLPRADVEAPSLTMGAANFKLALSKDQTKIESSQMPSVIIDTYPNLVDYLGTGTASAYLGTAAASALSNSTSAIRMATDGNNATDYVSHTPELSYLGAVPPPPPPPEPTMMTIAEARAMTSGAVTTKGVVTFIDGRNVVIQDATAGINLYLSAADATIALGDEITATGTRSAYKLLEQIAVSSFTKGEKKALPAPQAVTLETLLDPVKAVDYESERVVIRKVTLGAIVPTGNTVITSGTSSFNIYKMPALTGIVEGDVVDVTAVLSRFTNFQLRVVLGTDVKLYSNDPISDEMAAGLTTLDQVLAGGAGKTVTTIGQVAYTFGGNTIILQDIIGGEIIGLQVYDFTNFSTYKIGDIVKVTGPTSLYGGVLQVNKPTAVEVVGSAEPFAPQEVTLLELTTTPDKYMSEFVKIKDVTLGTYSSSAGTPITDATGSLTIYRGPAFPLGVTAGSKVDLLAVMSKYNTTLQLRMGQTSDYIITEDLLSPSITLPTFLPAKVLTDYSVAIEVVDNVGVESVTMTYTIGSVESAPVTLVKNETSGKYQATIPGDKIHSASEMILKFTALDAKGNKGEATGTVVIDNRPQVVSVAPAANTATGADKMPQFVVELANAGDNPKVELTLNGGTPILMSVFGSTATYKPAAAMADGKVEASVLITRTDNVVSDPYVWNFYIGEPVYKYYFGQLHAHTNYSDGAGTPDQALTYAQNVEQIDFLALTDHSNYFDSSTNLGTFDNANSGTASTVDATMSKWAYYKSIFEKYTTSDFLALYGFEMTWSGQYGHINTFGSDGFVSRNNPALSAKNGDGLKAYYELLKGQTGTISQFNHPGATFGTFQDFGYYDVAIDNKINLIEVGNGEGPVRGSGYFPSYQYYTQALDKGWHLAPTNGQDNHKGKWGDANTSRTVIIADSLTKEALFEAVDNLQVYATEDNNFELYYTANNMPMGTIFTTDPDKLDILVELNDPDAADVIGKVSVIVDGGIVAHTETINTNSGKMAVTLSNDYSYYYIKVEQGDGDIIVSAPVWTGEVTQVGINELTKDTSMDTKGETTKLSASLYNFEASDLQLTKVSVYVNDVLLESLTTGLPSVKAGTEMDYVYSYVPSKIGKQTIRMDVEATMGGTPFAFTKSIDLNVYDNNSVVDIAIDAAHDNFYVSGDYANNDSYITTVAGQKGARVRRITTAITAESLEGVELLILTVPYLGFGKMPKTYTAEEIAVIKAYAEKGGNLILTSKSDRGNPGGLGNADVISNEILTAIGAKARIGGGIVVDNVMKSNEAYRLSFKDAENFNDNTTFGAGILDKTNKTFSAYNAAPVIPNGATTIVRGYATTWAASYTANFTGSAYVPNYDTDKVVVPMNEVSVVTEETLPGGGFLVTAGVTFFSNFEVTVEMLIEESVRNANFMIVNNIIDEIKGDPVITPISDVQKAEEGLPFTIEGILTSNASGFDRSTAFFDSAYVQDATGGINIFPIAGNYQAGQKVRITGTTSSYQGEHQLNIDTIELLDATINPILPLPVLTKDVPANLGRLVSVEGLVLEIQRNLGVVESILIQDASGVPARIFIDGYIGTDVVMPEIKVGDTVKAIGLSSIDPLGSRIRVRDRAEVTLVKAGADKTALASLLDQAKATSTAGMTVASAKALADAMAAAEKVLLDEKAEQAAVDAAKTALETALAGLVADPSVYVLVDEATGVKVYVPAGAFTTKPVLKVTKVEYKIKDFTTSAFDISFLVNGVRVQPKVKVTVSLPLGSLDAANLYLFHVLADQKLAAYKFTVKGTQVEFESKSFSVYVLASGTGTLPKTGQTSTTVFYLFGLLTMAGGWVLLTKKKSMLN</sequence>
<evidence type="ECO:0000313" key="7">
    <source>
        <dbReference type="EMBL" id="MBR0575224.1"/>
    </source>
</evidence>